<proteinExistence type="predicted"/>
<name>A0A1H6FAV4_9GAMM</name>
<dbReference type="AlphaFoldDB" id="A0A1H6FAV4"/>
<keyword evidence="2" id="KW-1185">Reference proteome</keyword>
<dbReference type="Proteomes" id="UP000236724">
    <property type="component" value="Unassembled WGS sequence"/>
</dbReference>
<evidence type="ECO:0000313" key="1">
    <source>
        <dbReference type="EMBL" id="SEH06501.1"/>
    </source>
</evidence>
<accession>A0A1H6FAV4</accession>
<evidence type="ECO:0000313" key="2">
    <source>
        <dbReference type="Proteomes" id="UP000236724"/>
    </source>
</evidence>
<organism evidence="1 2">
    <name type="scientific">Candidatus Venteria ishoeyi</name>
    <dbReference type="NCBI Taxonomy" id="1899563"/>
    <lineage>
        <taxon>Bacteria</taxon>
        <taxon>Pseudomonadati</taxon>
        <taxon>Pseudomonadota</taxon>
        <taxon>Gammaproteobacteria</taxon>
        <taxon>Thiotrichales</taxon>
        <taxon>Thiotrichaceae</taxon>
        <taxon>Venteria</taxon>
    </lineage>
</organism>
<gene>
    <name evidence="1" type="ORF">MBHS_02363</name>
</gene>
<sequence>MIKGITFENKDGEILTIQTGDCGEVQIETDGVYVLSKSDLQHLSDFISSTEKENDYE</sequence>
<reference evidence="1 2" key="1">
    <citation type="submission" date="2016-10" db="EMBL/GenBank/DDBJ databases">
        <authorList>
            <person name="de Groot N.N."/>
        </authorList>
    </citation>
    <scope>NUCLEOTIDE SEQUENCE [LARGE SCALE GENOMIC DNA]</scope>
    <source>
        <strain evidence="1">MBHS1</strain>
    </source>
</reference>
<protein>
    <submittedName>
        <fullName evidence="1">Uncharacterized protein</fullName>
    </submittedName>
</protein>
<dbReference type="EMBL" id="FMSV02000497">
    <property type="protein sequence ID" value="SEH06501.1"/>
    <property type="molecule type" value="Genomic_DNA"/>
</dbReference>